<protein>
    <submittedName>
        <fullName evidence="1">Uncharacterized protein</fullName>
    </submittedName>
</protein>
<dbReference type="Proteomes" id="UP000308600">
    <property type="component" value="Unassembled WGS sequence"/>
</dbReference>
<reference evidence="1 2" key="1">
    <citation type="journal article" date="2019" name="Nat. Ecol. Evol.">
        <title>Megaphylogeny resolves global patterns of mushroom evolution.</title>
        <authorList>
            <person name="Varga T."/>
            <person name="Krizsan K."/>
            <person name="Foldi C."/>
            <person name="Dima B."/>
            <person name="Sanchez-Garcia M."/>
            <person name="Sanchez-Ramirez S."/>
            <person name="Szollosi G.J."/>
            <person name="Szarkandi J.G."/>
            <person name="Papp V."/>
            <person name="Albert L."/>
            <person name="Andreopoulos W."/>
            <person name="Angelini C."/>
            <person name="Antonin V."/>
            <person name="Barry K.W."/>
            <person name="Bougher N.L."/>
            <person name="Buchanan P."/>
            <person name="Buyck B."/>
            <person name="Bense V."/>
            <person name="Catcheside P."/>
            <person name="Chovatia M."/>
            <person name="Cooper J."/>
            <person name="Damon W."/>
            <person name="Desjardin D."/>
            <person name="Finy P."/>
            <person name="Geml J."/>
            <person name="Haridas S."/>
            <person name="Hughes K."/>
            <person name="Justo A."/>
            <person name="Karasinski D."/>
            <person name="Kautmanova I."/>
            <person name="Kiss B."/>
            <person name="Kocsube S."/>
            <person name="Kotiranta H."/>
            <person name="LaButti K.M."/>
            <person name="Lechner B.E."/>
            <person name="Liimatainen K."/>
            <person name="Lipzen A."/>
            <person name="Lukacs Z."/>
            <person name="Mihaltcheva S."/>
            <person name="Morgado L.N."/>
            <person name="Niskanen T."/>
            <person name="Noordeloos M.E."/>
            <person name="Ohm R.A."/>
            <person name="Ortiz-Santana B."/>
            <person name="Ovrebo C."/>
            <person name="Racz N."/>
            <person name="Riley R."/>
            <person name="Savchenko A."/>
            <person name="Shiryaev A."/>
            <person name="Soop K."/>
            <person name="Spirin V."/>
            <person name="Szebenyi C."/>
            <person name="Tomsovsky M."/>
            <person name="Tulloss R.E."/>
            <person name="Uehling J."/>
            <person name="Grigoriev I.V."/>
            <person name="Vagvolgyi C."/>
            <person name="Papp T."/>
            <person name="Martin F.M."/>
            <person name="Miettinen O."/>
            <person name="Hibbett D.S."/>
            <person name="Nagy L.G."/>
        </authorList>
    </citation>
    <scope>NUCLEOTIDE SEQUENCE [LARGE SCALE GENOMIC DNA]</scope>
    <source>
        <strain evidence="1 2">NL-1719</strain>
    </source>
</reference>
<dbReference type="EMBL" id="ML208276">
    <property type="protein sequence ID" value="TFK73435.1"/>
    <property type="molecule type" value="Genomic_DNA"/>
</dbReference>
<name>A0ACD3B5Q2_9AGAR</name>
<keyword evidence="2" id="KW-1185">Reference proteome</keyword>
<proteinExistence type="predicted"/>
<sequence>MGPRIQADYPFPAILLTVFTSIIEVFVLGVAGYVLASRGILDKKTQKQLNRLNVSLFTPALLFSKVAFFLTPAKLRELWIIPIFFVIVTGLSMFVGYVLGKFYNLKRSQRCFAMAAAMFMNSNSLPIALLQSMVITVPGLNWGPDDTADAMVGRALTYLVLYSTFGMVVRWSYGVHLLSQADDEVIEEGVSKTATETPSKLGHSSGTLGSVNHERTPLLAAAPRASVYAPENGGVVDQPYHGIHTDSVARLQPNSAKNNGGFAHDEHSPRTTSFYTPYPNATKKPLPGRSTSSGSSGSSPTLSGESDLDEDEGAVQVRRKGARGQLKKTNSISSLSLPIPVPLQGGAPSSQNYQTSSHSHVYQPHDLHKYQNGQNSDSLVSAIWLRIVRGYHAFMRFMTAPLWAALASFIVACLPSVQRTLEIRVIPVKGVLEQLGRCSIPITLIVLGGYFYREPAPTDDEKACDDLDDELEGKQIQVDVDSDDEIKGVYVEDVKGKGKEVLFDDMPEVSQVGNDGIMVRRRAISSGYGTMGRPTGILRRDDGDDSDMDDMESGLLRPSAAKRNASESDLLLIPKPGRSRSASTNTLVGGTGPKLGSGSFTGPSTSTTTLNSGVDLAVPLEVVVVSASEESAADKAMRTETETVWISIVSRMVITPIVLIPFLAYAAKFELHPVFADPIFILSSVLLMSSPSALTLAQITQAVSGDAFERLISRTIFWSYCVVTPPATMVYVILGLFLAKM</sequence>
<organism evidence="1 2">
    <name type="scientific">Pluteus cervinus</name>
    <dbReference type="NCBI Taxonomy" id="181527"/>
    <lineage>
        <taxon>Eukaryota</taxon>
        <taxon>Fungi</taxon>
        <taxon>Dikarya</taxon>
        <taxon>Basidiomycota</taxon>
        <taxon>Agaricomycotina</taxon>
        <taxon>Agaricomycetes</taxon>
        <taxon>Agaricomycetidae</taxon>
        <taxon>Agaricales</taxon>
        <taxon>Pluteineae</taxon>
        <taxon>Pluteaceae</taxon>
        <taxon>Pluteus</taxon>
    </lineage>
</organism>
<accession>A0ACD3B5Q2</accession>
<evidence type="ECO:0000313" key="1">
    <source>
        <dbReference type="EMBL" id="TFK73435.1"/>
    </source>
</evidence>
<gene>
    <name evidence="1" type="ORF">BDN72DRAFT_894042</name>
</gene>
<evidence type="ECO:0000313" key="2">
    <source>
        <dbReference type="Proteomes" id="UP000308600"/>
    </source>
</evidence>